<dbReference type="AlphaFoldDB" id="A0A699GNR3"/>
<accession>A0A699GNR3</accession>
<evidence type="ECO:0000313" key="2">
    <source>
        <dbReference type="EMBL" id="GEV43761.1"/>
    </source>
</evidence>
<feature type="region of interest" description="Disordered" evidence="1">
    <location>
        <begin position="16"/>
        <end position="35"/>
    </location>
</feature>
<protein>
    <submittedName>
        <fullName evidence="2">Uncharacterized protein</fullName>
    </submittedName>
</protein>
<comment type="caution">
    <text evidence="2">The sequence shown here is derived from an EMBL/GenBank/DDBJ whole genome shotgun (WGS) entry which is preliminary data.</text>
</comment>
<organism evidence="2">
    <name type="scientific">Tanacetum cinerariifolium</name>
    <name type="common">Dalmatian daisy</name>
    <name type="synonym">Chrysanthemum cinerariifolium</name>
    <dbReference type="NCBI Taxonomy" id="118510"/>
    <lineage>
        <taxon>Eukaryota</taxon>
        <taxon>Viridiplantae</taxon>
        <taxon>Streptophyta</taxon>
        <taxon>Embryophyta</taxon>
        <taxon>Tracheophyta</taxon>
        <taxon>Spermatophyta</taxon>
        <taxon>Magnoliopsida</taxon>
        <taxon>eudicotyledons</taxon>
        <taxon>Gunneridae</taxon>
        <taxon>Pentapetalae</taxon>
        <taxon>asterids</taxon>
        <taxon>campanulids</taxon>
        <taxon>Asterales</taxon>
        <taxon>Asteraceae</taxon>
        <taxon>Asteroideae</taxon>
        <taxon>Anthemideae</taxon>
        <taxon>Anthemidinae</taxon>
        <taxon>Tanacetum</taxon>
    </lineage>
</organism>
<name>A0A699GNR3_TANCI</name>
<gene>
    <name evidence="2" type="ORF">Tci_115738</name>
</gene>
<reference evidence="2" key="1">
    <citation type="journal article" date="2019" name="Sci. Rep.">
        <title>Draft genome of Tanacetum cinerariifolium, the natural source of mosquito coil.</title>
        <authorList>
            <person name="Yamashiro T."/>
            <person name="Shiraishi A."/>
            <person name="Satake H."/>
            <person name="Nakayama K."/>
        </authorList>
    </citation>
    <scope>NUCLEOTIDE SEQUENCE</scope>
</reference>
<dbReference type="EMBL" id="BKCJ010023504">
    <property type="protein sequence ID" value="GEV43761.1"/>
    <property type="molecule type" value="Genomic_DNA"/>
</dbReference>
<evidence type="ECO:0000256" key="1">
    <source>
        <dbReference type="SAM" id="MobiDB-lite"/>
    </source>
</evidence>
<proteinExistence type="predicted"/>
<sequence>MVNFSLLGSSLSNLRKDGASLSPDDDDEEEQAEGKETLFPFSLVGFFEMSKGFMIRSWNVNLASGTMARGIVPILLAQEEYHLCGVYLVSLKLNLIDSRSGDVYFDEVMFRAKEMTIRMIIKRV</sequence>